<keyword evidence="1" id="KW-1133">Transmembrane helix</keyword>
<protein>
    <recommendedName>
        <fullName evidence="4">DUF5673 domain-containing protein</fullName>
    </recommendedName>
</protein>
<evidence type="ECO:0008006" key="4">
    <source>
        <dbReference type="Google" id="ProtNLM"/>
    </source>
</evidence>
<comment type="caution">
    <text evidence="2">The sequence shown here is derived from an EMBL/GenBank/DDBJ whole genome shotgun (WGS) entry which is preliminary data.</text>
</comment>
<keyword evidence="1" id="KW-0472">Membrane</keyword>
<gene>
    <name evidence="2" type="ORF">GC098_30340</name>
</gene>
<reference evidence="2 3" key="1">
    <citation type="submission" date="2019-10" db="EMBL/GenBank/DDBJ databases">
        <title>Description of Paenibacillus terrestris sp. nov.</title>
        <authorList>
            <person name="Carlier A."/>
            <person name="Qi S."/>
        </authorList>
    </citation>
    <scope>NUCLEOTIDE SEQUENCE [LARGE SCALE GENOMIC DNA]</scope>
    <source>
        <strain evidence="2 3">LMG 31458</strain>
    </source>
</reference>
<name>A0ABX1Y6P4_9BACL</name>
<keyword evidence="3" id="KW-1185">Reference proteome</keyword>
<evidence type="ECO:0000313" key="2">
    <source>
        <dbReference type="EMBL" id="NOU75623.1"/>
    </source>
</evidence>
<proteinExistence type="predicted"/>
<sequence>MKLFDIILLVFIVYMFYKGIKAIKAKKQVGAVIFKGSSNYKSIQTMIFSILALPLIILLEWNIKYMILIVIVVLGVLIEQVYVGEHGIKLNDEFFAKERIMHVYMVEGRVDQFEIMINGRTDTVKITISKSLTGKPVEEILKAYLQS</sequence>
<keyword evidence="1" id="KW-0812">Transmembrane</keyword>
<feature type="transmembrane region" description="Helical" evidence="1">
    <location>
        <begin position="65"/>
        <end position="83"/>
    </location>
</feature>
<evidence type="ECO:0000313" key="3">
    <source>
        <dbReference type="Proteomes" id="UP000616779"/>
    </source>
</evidence>
<accession>A0ABX1Y6P4</accession>
<feature type="transmembrane region" description="Helical" evidence="1">
    <location>
        <begin position="6"/>
        <end position="23"/>
    </location>
</feature>
<dbReference type="Proteomes" id="UP000616779">
    <property type="component" value="Unassembled WGS sequence"/>
</dbReference>
<evidence type="ECO:0000256" key="1">
    <source>
        <dbReference type="SAM" id="Phobius"/>
    </source>
</evidence>
<organism evidence="2 3">
    <name type="scientific">Paenibacillus phytorum</name>
    <dbReference type="NCBI Taxonomy" id="2654977"/>
    <lineage>
        <taxon>Bacteria</taxon>
        <taxon>Bacillati</taxon>
        <taxon>Bacillota</taxon>
        <taxon>Bacilli</taxon>
        <taxon>Bacillales</taxon>
        <taxon>Paenibacillaceae</taxon>
        <taxon>Paenibacillus</taxon>
    </lineage>
</organism>
<feature type="transmembrane region" description="Helical" evidence="1">
    <location>
        <begin position="43"/>
        <end position="59"/>
    </location>
</feature>
<dbReference type="EMBL" id="WHOA01000220">
    <property type="protein sequence ID" value="NOU75623.1"/>
    <property type="molecule type" value="Genomic_DNA"/>
</dbReference>